<dbReference type="EMBL" id="VKKU01000001">
    <property type="protein sequence ID" value="TSB04130.1"/>
    <property type="molecule type" value="Genomic_DNA"/>
</dbReference>
<dbReference type="Gene3D" id="3.30.110.170">
    <property type="entry name" value="Protein of unknown function (DUF541), domain 1"/>
    <property type="match status" value="1"/>
</dbReference>
<reference evidence="1 2" key="1">
    <citation type="submission" date="2019-07" db="EMBL/GenBank/DDBJ databases">
        <authorList>
            <person name="Park M."/>
        </authorList>
    </citation>
    <scope>NUCLEOTIDE SEQUENCE [LARGE SCALE GENOMIC DNA]</scope>
    <source>
        <strain evidence="1 2">KCTC32445</strain>
    </source>
</reference>
<dbReference type="PANTHER" id="PTHR34387:SF1">
    <property type="entry name" value="PERIPLASMIC IMMUNOGENIC PROTEIN"/>
    <property type="match status" value="1"/>
</dbReference>
<dbReference type="InterPro" id="IPR007497">
    <property type="entry name" value="SIMPL/DUF541"/>
</dbReference>
<proteinExistence type="predicted"/>
<protein>
    <submittedName>
        <fullName evidence="1">DUF541 domain-containing protein</fullName>
    </submittedName>
</protein>
<dbReference type="Gene3D" id="3.30.70.2970">
    <property type="entry name" value="Protein of unknown function (DUF541), domain 2"/>
    <property type="match status" value="1"/>
</dbReference>
<dbReference type="Proteomes" id="UP000320160">
    <property type="component" value="Unassembled WGS sequence"/>
</dbReference>
<evidence type="ECO:0000313" key="2">
    <source>
        <dbReference type="Proteomes" id="UP000320160"/>
    </source>
</evidence>
<accession>A0A553WHF9</accession>
<name>A0A553WHF9_9SPHN</name>
<dbReference type="Pfam" id="PF04402">
    <property type="entry name" value="SIMPL"/>
    <property type="match status" value="1"/>
</dbReference>
<dbReference type="OrthoDB" id="9813144at2"/>
<dbReference type="GO" id="GO:0006974">
    <property type="term" value="P:DNA damage response"/>
    <property type="evidence" value="ECO:0007669"/>
    <property type="project" value="TreeGrafter"/>
</dbReference>
<dbReference type="InterPro" id="IPR052022">
    <property type="entry name" value="26kDa_periplasmic_antigen"/>
</dbReference>
<dbReference type="AlphaFoldDB" id="A0A553WHF9"/>
<dbReference type="PANTHER" id="PTHR34387">
    <property type="entry name" value="SLR1258 PROTEIN"/>
    <property type="match status" value="1"/>
</dbReference>
<gene>
    <name evidence="1" type="ORF">FOM92_01445</name>
</gene>
<keyword evidence="2" id="KW-1185">Reference proteome</keyword>
<sequence length="272" mass="29405">MANPVRQPFSFAKPISIGHAVPPCERNVHCRSMNMRKYILAALLAAGSMTAGEAMATQVNITATNPVIDLTISDTVEAKPDIATFSTGVQTLAPTASEAVRQNNVQMASVVARLKKLGIAEKDIQTTQISLNQQFDYRDGQQVFKGYQASNMVNARLRDLKKLGAFLDALAVDGATNFNGPTFGIDDDSKYREMARDKVWATAMARAKSMAQKAGYTSVRVLRVEETEGQGGIYPPMPMMARAMDASEKSTPIAPGELSVGATVSFTFEMVK</sequence>
<organism evidence="1 2">
    <name type="scientific">Sphingorhabdus contaminans</name>
    <dbReference type="NCBI Taxonomy" id="1343899"/>
    <lineage>
        <taxon>Bacteria</taxon>
        <taxon>Pseudomonadati</taxon>
        <taxon>Pseudomonadota</taxon>
        <taxon>Alphaproteobacteria</taxon>
        <taxon>Sphingomonadales</taxon>
        <taxon>Sphingomonadaceae</taxon>
        <taxon>Sphingorhabdus</taxon>
    </lineage>
</organism>
<comment type="caution">
    <text evidence="1">The sequence shown here is derived from an EMBL/GenBank/DDBJ whole genome shotgun (WGS) entry which is preliminary data.</text>
</comment>
<evidence type="ECO:0000313" key="1">
    <source>
        <dbReference type="EMBL" id="TSB04130.1"/>
    </source>
</evidence>